<evidence type="ECO:0000256" key="4">
    <source>
        <dbReference type="PROSITE-ProRule" id="PRU00473"/>
    </source>
</evidence>
<keyword evidence="3" id="KW-0998">Cell outer membrane</keyword>
<keyword evidence="2 4" id="KW-0472">Membrane</keyword>
<dbReference type="CDD" id="cd07185">
    <property type="entry name" value="OmpA_C-like"/>
    <property type="match status" value="1"/>
</dbReference>
<reference evidence="7" key="1">
    <citation type="journal article" date="2020" name="mSystems">
        <title>Genome- and Community-Level Interaction Insights into Carbon Utilization and Element Cycling Functions of Hydrothermarchaeota in Hydrothermal Sediment.</title>
        <authorList>
            <person name="Zhou Z."/>
            <person name="Liu Y."/>
            <person name="Xu W."/>
            <person name="Pan J."/>
            <person name="Luo Z.H."/>
            <person name="Li M."/>
        </authorList>
    </citation>
    <scope>NUCLEOTIDE SEQUENCE [LARGE SCALE GENOMIC DNA]</scope>
    <source>
        <strain evidence="7">SpSt-774</strain>
    </source>
</reference>
<feature type="signal peptide" evidence="5">
    <location>
        <begin position="1"/>
        <end position="24"/>
    </location>
</feature>
<evidence type="ECO:0000256" key="3">
    <source>
        <dbReference type="ARBA" id="ARBA00023237"/>
    </source>
</evidence>
<comment type="caution">
    <text evidence="7">The sequence shown here is derived from an EMBL/GenBank/DDBJ whole genome shotgun (WGS) entry which is preliminary data.</text>
</comment>
<dbReference type="EMBL" id="DTGZ01000148">
    <property type="protein sequence ID" value="HGV98208.1"/>
    <property type="molecule type" value="Genomic_DNA"/>
</dbReference>
<dbReference type="InterPro" id="IPR006664">
    <property type="entry name" value="OMP_bac"/>
</dbReference>
<dbReference type="GO" id="GO:0030246">
    <property type="term" value="F:carbohydrate binding"/>
    <property type="evidence" value="ECO:0007669"/>
    <property type="project" value="InterPro"/>
</dbReference>
<evidence type="ECO:0000259" key="6">
    <source>
        <dbReference type="PROSITE" id="PS51123"/>
    </source>
</evidence>
<dbReference type="Gene3D" id="3.30.1330.60">
    <property type="entry name" value="OmpA-like domain"/>
    <property type="match status" value="1"/>
</dbReference>
<dbReference type="PROSITE" id="PS51123">
    <property type="entry name" value="OMPA_2"/>
    <property type="match status" value="1"/>
</dbReference>
<name>A0A7C4TCE6_UNCW3</name>
<dbReference type="PANTHER" id="PTHR30329:SF21">
    <property type="entry name" value="LIPOPROTEIN YIAD-RELATED"/>
    <property type="match status" value="1"/>
</dbReference>
<sequence>MKNNLIALCVLVVLCAGYSNNQGAYGFFRSETAWNGGAGHFHIGWFMRGFSEIRDVAIVGEQTGEATHGGGDMFFGLGYAITDNLALNIASSIHGDGVNYTDSDYNRASMGWGDTKLGLKLSLGSEKFAWSIGPVLSLPTGSDRSTALEQKNYPIFGEAYGNDGGVFRYFSSGAIDYGFVTDVSLKSKLMTLDLNGGYIDRNKNDDEMGWRNNYTIYRAALSWNLGKVVPFIEVGGVDYCGEDKFFTFIDDDQIFGANEVYYTPGISFRPGRFSLTLAFDVRAWEGLNDRAFPTPLTDSTNITTGWGVAPAWAGIFGFSYCVDFKPEGPKPAMLAGTVLNDKTNEPLCANISFYREGSLVHSTTSNTQGQFEFSAAEPGDYRIVASLDGYYEDAIEILVNAGEKIPLSLRLKPIPTEGELTINVIDLATKQPMVAKVKVGDEIEEETSTMTKTLKAGEYKITASVSDENYLPYERTIKIEAGTKTELEIPLVKKEFKIVLPEVYFETAKSEIKPESYPILDDAAKSIAKILSGNPMTKIEIQGHTDSRGSDVYNLKLSQDRAAAVKDYLVTKHNLDAERLIPKGYGESNPVVPNTTPENMAKNRRVEFVIVK</sequence>
<dbReference type="InterPro" id="IPR006690">
    <property type="entry name" value="OMPA-like_CS"/>
</dbReference>
<dbReference type="Gene3D" id="2.60.40.1120">
    <property type="entry name" value="Carboxypeptidase-like, regulatory domain"/>
    <property type="match status" value="1"/>
</dbReference>
<dbReference type="GO" id="GO:0009279">
    <property type="term" value="C:cell outer membrane"/>
    <property type="evidence" value="ECO:0007669"/>
    <property type="project" value="UniProtKB-SubCell"/>
</dbReference>
<dbReference type="InterPro" id="IPR006665">
    <property type="entry name" value="OmpA-like"/>
</dbReference>
<proteinExistence type="predicted"/>
<gene>
    <name evidence="7" type="ORF">ENV60_07925</name>
</gene>
<dbReference type="SUPFAM" id="SSF49452">
    <property type="entry name" value="Starch-binding domain-like"/>
    <property type="match status" value="1"/>
</dbReference>
<feature type="chain" id="PRO_5027738686" description="OmpA-like domain-containing protein" evidence="5">
    <location>
        <begin position="25"/>
        <end position="612"/>
    </location>
</feature>
<dbReference type="Pfam" id="PF00691">
    <property type="entry name" value="OmpA"/>
    <property type="match status" value="1"/>
</dbReference>
<organism evidence="7">
    <name type="scientific">candidate division WOR-3 bacterium</name>
    <dbReference type="NCBI Taxonomy" id="2052148"/>
    <lineage>
        <taxon>Bacteria</taxon>
        <taxon>Bacteria division WOR-3</taxon>
    </lineage>
</organism>
<evidence type="ECO:0000256" key="1">
    <source>
        <dbReference type="ARBA" id="ARBA00004442"/>
    </source>
</evidence>
<comment type="subcellular location">
    <subcellularLocation>
        <location evidence="1">Cell outer membrane</location>
    </subcellularLocation>
</comment>
<accession>A0A7C4TCE6</accession>
<dbReference type="SUPFAM" id="SSF103088">
    <property type="entry name" value="OmpA-like"/>
    <property type="match status" value="1"/>
</dbReference>
<evidence type="ECO:0000313" key="7">
    <source>
        <dbReference type="EMBL" id="HGV98208.1"/>
    </source>
</evidence>
<protein>
    <recommendedName>
        <fullName evidence="6">OmpA-like domain-containing protein</fullName>
    </recommendedName>
</protein>
<keyword evidence="5" id="KW-0732">Signal</keyword>
<dbReference type="AlphaFoldDB" id="A0A7C4TCE6"/>
<evidence type="ECO:0000256" key="2">
    <source>
        <dbReference type="ARBA" id="ARBA00023136"/>
    </source>
</evidence>
<dbReference type="PANTHER" id="PTHR30329">
    <property type="entry name" value="STATOR ELEMENT OF FLAGELLAR MOTOR COMPLEX"/>
    <property type="match status" value="1"/>
</dbReference>
<dbReference type="InterPro" id="IPR013784">
    <property type="entry name" value="Carb-bd-like_fold"/>
</dbReference>
<dbReference type="Pfam" id="PF13620">
    <property type="entry name" value="CarboxypepD_reg"/>
    <property type="match status" value="1"/>
</dbReference>
<dbReference type="InterPro" id="IPR036737">
    <property type="entry name" value="OmpA-like_sf"/>
</dbReference>
<dbReference type="InterPro" id="IPR050330">
    <property type="entry name" value="Bact_OuterMem_StrucFunc"/>
</dbReference>
<feature type="domain" description="OmpA-like" evidence="6">
    <location>
        <begin position="492"/>
        <end position="612"/>
    </location>
</feature>
<evidence type="ECO:0000256" key="5">
    <source>
        <dbReference type="SAM" id="SignalP"/>
    </source>
</evidence>
<dbReference type="PROSITE" id="PS01068">
    <property type="entry name" value="OMPA_1"/>
    <property type="match status" value="1"/>
</dbReference>
<dbReference type="PRINTS" id="PR01021">
    <property type="entry name" value="OMPADOMAIN"/>
</dbReference>